<evidence type="ECO:0000256" key="1">
    <source>
        <dbReference type="ARBA" id="ARBA00004141"/>
    </source>
</evidence>
<dbReference type="InterPro" id="IPR020846">
    <property type="entry name" value="MFS_dom"/>
</dbReference>
<dbReference type="PANTHER" id="PTHR23511">
    <property type="entry name" value="SYNAPTIC VESICLE GLYCOPROTEIN 2"/>
    <property type="match status" value="1"/>
</dbReference>
<feature type="transmembrane region" description="Helical" evidence="6">
    <location>
        <begin position="234"/>
        <end position="252"/>
    </location>
</feature>
<feature type="transmembrane region" description="Helical" evidence="6">
    <location>
        <begin position="146"/>
        <end position="172"/>
    </location>
</feature>
<feature type="transmembrane region" description="Helical" evidence="6">
    <location>
        <begin position="89"/>
        <end position="109"/>
    </location>
</feature>
<dbReference type="OrthoDB" id="433512at2759"/>
<dbReference type="SUPFAM" id="SSF103473">
    <property type="entry name" value="MFS general substrate transporter"/>
    <property type="match status" value="1"/>
</dbReference>
<dbReference type="Proteomes" id="UP000184188">
    <property type="component" value="Unassembled WGS sequence"/>
</dbReference>
<keyword evidence="4 6" id="KW-1133">Transmembrane helix</keyword>
<evidence type="ECO:0000256" key="3">
    <source>
        <dbReference type="ARBA" id="ARBA00022692"/>
    </source>
</evidence>
<dbReference type="PROSITE" id="PS00216">
    <property type="entry name" value="SUGAR_TRANSPORT_1"/>
    <property type="match status" value="1"/>
</dbReference>
<sequence>MAIIPRVTLHLNPWRKYEDFHHHTLAQRHEYMIGRLENARRREWMWVVVVAGIGFFTDAYAIFSVNMVIPMLGYVYWGQRDGMPHSYQTAMSIVTLGGALVGQIVFGVAADIWGRRKMYGLELVILVFSTLGVAMASSGAENSMSIIAVLLFWRLVMGIGLGADYPLSAVICSEFAPTRFRGRMLAAVFFCQSLGQLAGCLVALVAVTGFRHKLPNDPSSEACEADCIRTVDSIWRLIVGLGAVPAFIAMWFRLTIIESPRYTAEVTKNTLQAAADVSHFYEADRDDEPSAAPIIDNCQDNRDSAEYHELSNPSIDHCQNDQDSITRVDSLQMPPPALGDPSQVSLAASESALPPSLPTMWRDFRVFISNKRTYRALLATSACWFCLDLPFYGLGLITPRIVNTIWFGSKIPETSVFQYLLQISYQSMVVVSSGEVVGSLLTILTIDKLGRRNIQLNGFFWLFILTIVIGTSFKHLADSKDSSALIVLYIISQIFFNFGPNTTTYIIPAELFPTRFRCTCHGISAAAGKLGSIIAQCFLNYVSFGHDANWEHVPDWLGYALLCLSFFMLVGLLVTYFCIPDIRDSSGQVKSLEELSRFHELVVETASVDQDIC</sequence>
<dbReference type="AlphaFoldDB" id="A0A1L9SSE1"/>
<dbReference type="PANTHER" id="PTHR23511:SF34">
    <property type="entry name" value="SYNAPTIC VESICLE GLYCOPROTEIN 2"/>
    <property type="match status" value="1"/>
</dbReference>
<keyword evidence="9" id="KW-1185">Reference proteome</keyword>
<gene>
    <name evidence="8" type="ORF">ASPZODRAFT_89971</name>
</gene>
<comment type="subcellular location">
    <subcellularLocation>
        <location evidence="1">Membrane</location>
        <topology evidence="1">Multi-pass membrane protein</topology>
    </subcellularLocation>
</comment>
<dbReference type="PROSITE" id="PS00217">
    <property type="entry name" value="SUGAR_TRANSPORT_2"/>
    <property type="match status" value="1"/>
</dbReference>
<evidence type="ECO:0000256" key="6">
    <source>
        <dbReference type="SAM" id="Phobius"/>
    </source>
</evidence>
<evidence type="ECO:0000313" key="8">
    <source>
        <dbReference type="EMBL" id="OJJ50120.1"/>
    </source>
</evidence>
<keyword evidence="2" id="KW-0813">Transport</keyword>
<dbReference type="InterPro" id="IPR005828">
    <property type="entry name" value="MFS_sugar_transport-like"/>
</dbReference>
<proteinExistence type="predicted"/>
<feature type="transmembrane region" description="Helical" evidence="6">
    <location>
        <begin position="44"/>
        <end position="69"/>
    </location>
</feature>
<dbReference type="RefSeq" id="XP_022584630.1">
    <property type="nucleotide sequence ID" value="XM_022730383.1"/>
</dbReference>
<feature type="transmembrane region" description="Helical" evidence="6">
    <location>
        <begin position="376"/>
        <end position="397"/>
    </location>
</feature>
<dbReference type="VEuPathDB" id="FungiDB:ASPZODRAFT_89971"/>
<keyword evidence="3 6" id="KW-0812">Transmembrane</keyword>
<evidence type="ECO:0000256" key="4">
    <source>
        <dbReference type="ARBA" id="ARBA00022989"/>
    </source>
</evidence>
<accession>A0A1L9SSE1</accession>
<dbReference type="GO" id="GO:0022857">
    <property type="term" value="F:transmembrane transporter activity"/>
    <property type="evidence" value="ECO:0007669"/>
    <property type="project" value="InterPro"/>
</dbReference>
<dbReference type="InterPro" id="IPR005829">
    <property type="entry name" value="Sugar_transporter_CS"/>
</dbReference>
<keyword evidence="5 6" id="KW-0472">Membrane</keyword>
<feature type="transmembrane region" description="Helical" evidence="6">
    <location>
        <begin position="519"/>
        <end position="544"/>
    </location>
</feature>
<reference evidence="9" key="1">
    <citation type="journal article" date="2017" name="Genome Biol.">
        <title>Comparative genomics reveals high biological diversity and specific adaptations in the industrially and medically important fungal genus Aspergillus.</title>
        <authorList>
            <person name="de Vries R.P."/>
            <person name="Riley R."/>
            <person name="Wiebenga A."/>
            <person name="Aguilar-Osorio G."/>
            <person name="Amillis S."/>
            <person name="Uchima C.A."/>
            <person name="Anderluh G."/>
            <person name="Asadollahi M."/>
            <person name="Askin M."/>
            <person name="Barry K."/>
            <person name="Battaglia E."/>
            <person name="Bayram O."/>
            <person name="Benocci T."/>
            <person name="Braus-Stromeyer S.A."/>
            <person name="Caldana C."/>
            <person name="Canovas D."/>
            <person name="Cerqueira G.C."/>
            <person name="Chen F."/>
            <person name="Chen W."/>
            <person name="Choi C."/>
            <person name="Clum A."/>
            <person name="Dos Santos R.A."/>
            <person name="Damasio A.R."/>
            <person name="Diallinas G."/>
            <person name="Emri T."/>
            <person name="Fekete E."/>
            <person name="Flipphi M."/>
            <person name="Freyberg S."/>
            <person name="Gallo A."/>
            <person name="Gournas C."/>
            <person name="Habgood R."/>
            <person name="Hainaut M."/>
            <person name="Harispe M.L."/>
            <person name="Henrissat B."/>
            <person name="Hilden K.S."/>
            <person name="Hope R."/>
            <person name="Hossain A."/>
            <person name="Karabika E."/>
            <person name="Karaffa L."/>
            <person name="Karanyi Z."/>
            <person name="Krasevec N."/>
            <person name="Kuo A."/>
            <person name="Kusch H."/>
            <person name="LaButti K."/>
            <person name="Lagendijk E.L."/>
            <person name="Lapidus A."/>
            <person name="Levasseur A."/>
            <person name="Lindquist E."/>
            <person name="Lipzen A."/>
            <person name="Logrieco A.F."/>
            <person name="MacCabe A."/>
            <person name="Maekelae M.R."/>
            <person name="Malavazi I."/>
            <person name="Melin P."/>
            <person name="Meyer V."/>
            <person name="Mielnichuk N."/>
            <person name="Miskei M."/>
            <person name="Molnar A.P."/>
            <person name="Mule G."/>
            <person name="Ngan C.Y."/>
            <person name="Orejas M."/>
            <person name="Orosz E."/>
            <person name="Ouedraogo J.P."/>
            <person name="Overkamp K.M."/>
            <person name="Park H.-S."/>
            <person name="Perrone G."/>
            <person name="Piumi F."/>
            <person name="Punt P.J."/>
            <person name="Ram A.F."/>
            <person name="Ramon A."/>
            <person name="Rauscher S."/>
            <person name="Record E."/>
            <person name="Riano-Pachon D.M."/>
            <person name="Robert V."/>
            <person name="Roehrig J."/>
            <person name="Ruller R."/>
            <person name="Salamov A."/>
            <person name="Salih N.S."/>
            <person name="Samson R.A."/>
            <person name="Sandor E."/>
            <person name="Sanguinetti M."/>
            <person name="Schuetze T."/>
            <person name="Sepcic K."/>
            <person name="Shelest E."/>
            <person name="Sherlock G."/>
            <person name="Sophianopoulou V."/>
            <person name="Squina F.M."/>
            <person name="Sun H."/>
            <person name="Susca A."/>
            <person name="Todd R.B."/>
            <person name="Tsang A."/>
            <person name="Unkles S.E."/>
            <person name="van de Wiele N."/>
            <person name="van Rossen-Uffink D."/>
            <person name="Oliveira J.V."/>
            <person name="Vesth T.C."/>
            <person name="Visser J."/>
            <person name="Yu J.-H."/>
            <person name="Zhou M."/>
            <person name="Andersen M.R."/>
            <person name="Archer D.B."/>
            <person name="Baker S.E."/>
            <person name="Benoit I."/>
            <person name="Brakhage A.A."/>
            <person name="Braus G.H."/>
            <person name="Fischer R."/>
            <person name="Frisvad J.C."/>
            <person name="Goldman G.H."/>
            <person name="Houbraken J."/>
            <person name="Oakley B."/>
            <person name="Pocsi I."/>
            <person name="Scazzocchio C."/>
            <person name="Seiboth B."/>
            <person name="vanKuyk P.A."/>
            <person name="Wortman J."/>
            <person name="Dyer P.S."/>
            <person name="Grigoriev I.V."/>
        </authorList>
    </citation>
    <scope>NUCLEOTIDE SEQUENCE [LARGE SCALE GENOMIC DNA]</scope>
    <source>
        <strain evidence="9">CBS 506.65</strain>
    </source>
</reference>
<dbReference type="EMBL" id="KV878337">
    <property type="protein sequence ID" value="OJJ50120.1"/>
    <property type="molecule type" value="Genomic_DNA"/>
</dbReference>
<dbReference type="GO" id="GO:0016020">
    <property type="term" value="C:membrane"/>
    <property type="evidence" value="ECO:0007669"/>
    <property type="project" value="UniProtKB-SubCell"/>
</dbReference>
<dbReference type="InterPro" id="IPR036259">
    <property type="entry name" value="MFS_trans_sf"/>
</dbReference>
<feature type="transmembrane region" description="Helical" evidence="6">
    <location>
        <begin position="483"/>
        <end position="507"/>
    </location>
</feature>
<evidence type="ECO:0000313" key="9">
    <source>
        <dbReference type="Proteomes" id="UP000184188"/>
    </source>
</evidence>
<evidence type="ECO:0000256" key="2">
    <source>
        <dbReference type="ARBA" id="ARBA00022448"/>
    </source>
</evidence>
<feature type="transmembrane region" description="Helical" evidence="6">
    <location>
        <begin position="458"/>
        <end position="477"/>
    </location>
</feature>
<protein>
    <recommendedName>
        <fullName evidence="7">Major facilitator superfamily (MFS) profile domain-containing protein</fullName>
    </recommendedName>
</protein>
<feature type="domain" description="Major facilitator superfamily (MFS) profile" evidence="7">
    <location>
        <begin position="47"/>
        <end position="583"/>
    </location>
</feature>
<feature type="transmembrane region" description="Helical" evidence="6">
    <location>
        <begin position="121"/>
        <end position="140"/>
    </location>
</feature>
<organism evidence="8 9">
    <name type="scientific">Penicilliopsis zonata CBS 506.65</name>
    <dbReference type="NCBI Taxonomy" id="1073090"/>
    <lineage>
        <taxon>Eukaryota</taxon>
        <taxon>Fungi</taxon>
        <taxon>Dikarya</taxon>
        <taxon>Ascomycota</taxon>
        <taxon>Pezizomycotina</taxon>
        <taxon>Eurotiomycetes</taxon>
        <taxon>Eurotiomycetidae</taxon>
        <taxon>Eurotiales</taxon>
        <taxon>Aspergillaceae</taxon>
        <taxon>Penicilliopsis</taxon>
    </lineage>
</organism>
<dbReference type="GeneID" id="34616847"/>
<feature type="transmembrane region" description="Helical" evidence="6">
    <location>
        <begin position="184"/>
        <end position="210"/>
    </location>
</feature>
<feature type="transmembrane region" description="Helical" evidence="6">
    <location>
        <begin position="556"/>
        <end position="579"/>
    </location>
</feature>
<evidence type="ECO:0000259" key="7">
    <source>
        <dbReference type="PROSITE" id="PS50850"/>
    </source>
</evidence>
<evidence type="ECO:0000256" key="5">
    <source>
        <dbReference type="ARBA" id="ARBA00023136"/>
    </source>
</evidence>
<dbReference type="STRING" id="1073090.A0A1L9SSE1"/>
<dbReference type="PROSITE" id="PS50850">
    <property type="entry name" value="MFS"/>
    <property type="match status" value="1"/>
</dbReference>
<name>A0A1L9SSE1_9EURO</name>
<dbReference type="Pfam" id="PF00083">
    <property type="entry name" value="Sugar_tr"/>
    <property type="match status" value="2"/>
</dbReference>
<dbReference type="Gene3D" id="1.20.1250.20">
    <property type="entry name" value="MFS general substrate transporter like domains"/>
    <property type="match status" value="2"/>
</dbReference>
<feature type="transmembrane region" description="Helical" evidence="6">
    <location>
        <begin position="423"/>
        <end position="446"/>
    </location>
</feature>